<feature type="transmembrane region" description="Helical" evidence="1">
    <location>
        <begin position="12"/>
        <end position="37"/>
    </location>
</feature>
<gene>
    <name evidence="2" type="ORF">ACFO3G_04870</name>
</gene>
<sequence length="217" mass="24807">MWLTSSSIGRKLVMSISGLFLITFLTLHGSINLVAVFSPEGYNAACDFMGTNPIVQVMVPVLAFGFIIHIIYALVLTLQNRRARGNDRYRSSSKTPVAWNAKNMFVLGIIILGILAFHLTHFWQHMQLQEWMGNEGDKGFDLVVKTFQNPIVTVCYLIWFVAVWFHLTHGFWSAFQTIGWNNQIWFKRLRVIGIVLATLIMLTYVITACYFGFIYKG</sequence>
<dbReference type="RefSeq" id="WP_380078505.1">
    <property type="nucleotide sequence ID" value="NZ_JBHSGO010000154.1"/>
</dbReference>
<accession>A0ABV9K7K7</accession>
<feature type="transmembrane region" description="Helical" evidence="1">
    <location>
        <begin position="151"/>
        <end position="172"/>
    </location>
</feature>
<dbReference type="Gene3D" id="1.20.1300.10">
    <property type="entry name" value="Fumarate reductase/succinate dehydrogenase, transmembrane subunit"/>
    <property type="match status" value="1"/>
</dbReference>
<dbReference type="SUPFAM" id="SSF81343">
    <property type="entry name" value="Fumarate reductase respiratory complex transmembrane subunits"/>
    <property type="match status" value="1"/>
</dbReference>
<dbReference type="EMBL" id="JBHSGO010000154">
    <property type="protein sequence ID" value="MFC4665934.1"/>
    <property type="molecule type" value="Genomic_DNA"/>
</dbReference>
<reference evidence="3" key="1">
    <citation type="journal article" date="2019" name="Int. J. Syst. Evol. Microbiol.">
        <title>The Global Catalogue of Microorganisms (GCM) 10K type strain sequencing project: providing services to taxonomists for standard genome sequencing and annotation.</title>
        <authorList>
            <consortium name="The Broad Institute Genomics Platform"/>
            <consortium name="The Broad Institute Genome Sequencing Center for Infectious Disease"/>
            <person name="Wu L."/>
            <person name="Ma J."/>
        </authorList>
    </citation>
    <scope>NUCLEOTIDE SEQUENCE [LARGE SCALE GENOMIC DNA]</scope>
    <source>
        <strain evidence="3">CGMCC 4.7357</strain>
    </source>
</reference>
<feature type="transmembrane region" description="Helical" evidence="1">
    <location>
        <begin position="192"/>
        <end position="215"/>
    </location>
</feature>
<organism evidence="2 3">
    <name type="scientific">Falsiporphyromonas endometrii</name>
    <dbReference type="NCBI Taxonomy" id="1387297"/>
    <lineage>
        <taxon>Bacteria</taxon>
        <taxon>Pseudomonadati</taxon>
        <taxon>Bacteroidota</taxon>
        <taxon>Bacteroidia</taxon>
        <taxon>Bacteroidales</taxon>
        <taxon>Porphyromonadaceae</taxon>
        <taxon>Falsiporphyromonas</taxon>
    </lineage>
</organism>
<feature type="transmembrane region" description="Helical" evidence="1">
    <location>
        <begin position="57"/>
        <end position="78"/>
    </location>
</feature>
<evidence type="ECO:0000313" key="2">
    <source>
        <dbReference type="EMBL" id="MFC4665934.1"/>
    </source>
</evidence>
<evidence type="ECO:0000256" key="1">
    <source>
        <dbReference type="SAM" id="Phobius"/>
    </source>
</evidence>
<dbReference type="InterPro" id="IPR011138">
    <property type="entry name" value="Cytochrome_b-558"/>
</dbReference>
<name>A0ABV9K7K7_9PORP</name>
<feature type="transmembrane region" description="Helical" evidence="1">
    <location>
        <begin position="99"/>
        <end position="123"/>
    </location>
</feature>
<proteinExistence type="predicted"/>
<dbReference type="CDD" id="cd03498">
    <property type="entry name" value="SQR_TypeB_2_TM"/>
    <property type="match status" value="1"/>
</dbReference>
<dbReference type="Proteomes" id="UP001596020">
    <property type="component" value="Unassembled WGS sequence"/>
</dbReference>
<keyword evidence="1" id="KW-0472">Membrane</keyword>
<evidence type="ECO:0000313" key="3">
    <source>
        <dbReference type="Proteomes" id="UP001596020"/>
    </source>
</evidence>
<dbReference type="NCBIfam" id="TIGR02046">
    <property type="entry name" value="sdhC_b558_fam"/>
    <property type="match status" value="1"/>
</dbReference>
<keyword evidence="1" id="KW-1133">Transmembrane helix</keyword>
<keyword evidence="1" id="KW-0812">Transmembrane</keyword>
<dbReference type="InterPro" id="IPR034804">
    <property type="entry name" value="SQR/QFR_C/D"/>
</dbReference>
<keyword evidence="3" id="KW-1185">Reference proteome</keyword>
<protein>
    <submittedName>
        <fullName evidence="2">Succinate dehydrogenase cytochrome b subunit</fullName>
    </submittedName>
</protein>
<comment type="caution">
    <text evidence="2">The sequence shown here is derived from an EMBL/GenBank/DDBJ whole genome shotgun (WGS) entry which is preliminary data.</text>
</comment>